<keyword evidence="9" id="KW-0206">Cytoskeleton</keyword>
<dbReference type="GO" id="GO:0005634">
    <property type="term" value="C:nucleus"/>
    <property type="evidence" value="ECO:0007669"/>
    <property type="project" value="UniProtKB-SubCell"/>
</dbReference>
<reference evidence="16 17" key="1">
    <citation type="journal article" date="2013" name="Curr. Biol.">
        <title>The Genome of the Foraminiferan Reticulomyxa filosa.</title>
        <authorList>
            <person name="Glockner G."/>
            <person name="Hulsmann N."/>
            <person name="Schleicher M."/>
            <person name="Noegel A.A."/>
            <person name="Eichinger L."/>
            <person name="Gallinger C."/>
            <person name="Pawlowski J."/>
            <person name="Sierra R."/>
            <person name="Euteneuer U."/>
            <person name="Pillet L."/>
            <person name="Moustafa A."/>
            <person name="Platzer M."/>
            <person name="Groth M."/>
            <person name="Szafranski K."/>
            <person name="Schliwa M."/>
        </authorList>
    </citation>
    <scope>NUCLEOTIDE SEQUENCE [LARGE SCALE GENOMIC DNA]</scope>
</reference>
<organism evidence="16 17">
    <name type="scientific">Reticulomyxa filosa</name>
    <dbReference type="NCBI Taxonomy" id="46433"/>
    <lineage>
        <taxon>Eukaryota</taxon>
        <taxon>Sar</taxon>
        <taxon>Rhizaria</taxon>
        <taxon>Retaria</taxon>
        <taxon>Foraminifera</taxon>
        <taxon>Monothalamids</taxon>
        <taxon>Reticulomyxidae</taxon>
        <taxon>Reticulomyxa</taxon>
    </lineage>
</organism>
<evidence type="ECO:0000256" key="10">
    <source>
        <dbReference type="ARBA" id="ARBA00023242"/>
    </source>
</evidence>
<feature type="domain" description="Trichohyalin-plectin-homology" evidence="15">
    <location>
        <begin position="141"/>
        <end position="280"/>
    </location>
</feature>
<keyword evidence="17" id="KW-1185">Reference proteome</keyword>
<dbReference type="Proteomes" id="UP000023152">
    <property type="component" value="Unassembled WGS sequence"/>
</dbReference>
<dbReference type="InterPro" id="IPR026504">
    <property type="entry name" value="MNS1"/>
</dbReference>
<dbReference type="PANTHER" id="PTHR19265">
    <property type="entry name" value="MEIOSIS-SPECIFIC NUCLEAR STRUCTURAL PROTEIN 1"/>
    <property type="match status" value="1"/>
</dbReference>
<comment type="caution">
    <text evidence="16">The sequence shown here is derived from an EMBL/GenBank/DDBJ whole genome shotgun (WGS) entry which is preliminary data.</text>
</comment>
<accession>X6LC60</accession>
<proteinExistence type="inferred from homology"/>
<dbReference type="OMA" id="QEDAMFR"/>
<dbReference type="AlphaFoldDB" id="X6LC60"/>
<evidence type="ECO:0000256" key="6">
    <source>
        <dbReference type="ARBA" id="ARBA00022846"/>
    </source>
</evidence>
<evidence type="ECO:0000313" key="17">
    <source>
        <dbReference type="Proteomes" id="UP000023152"/>
    </source>
</evidence>
<comment type="similarity">
    <text evidence="3">Belongs to the MNS1 family.</text>
</comment>
<gene>
    <name evidence="16" type="ORF">RFI_37857</name>
</gene>
<dbReference type="OrthoDB" id="197839at2759"/>
<evidence type="ECO:0000259" key="15">
    <source>
        <dbReference type="Pfam" id="PF13868"/>
    </source>
</evidence>
<evidence type="ECO:0000256" key="11">
    <source>
        <dbReference type="ARBA" id="ARBA00023254"/>
    </source>
</evidence>
<evidence type="ECO:0000256" key="9">
    <source>
        <dbReference type="ARBA" id="ARBA00023212"/>
    </source>
</evidence>
<feature type="domain" description="Trichohyalin-plectin-homology" evidence="15">
    <location>
        <begin position="302"/>
        <end position="512"/>
    </location>
</feature>
<comment type="subcellular location">
    <subcellularLocation>
        <location evidence="2">Cytoplasm</location>
        <location evidence="2">Cytoskeleton</location>
        <location evidence="2">Flagellum axoneme</location>
    </subcellularLocation>
    <subcellularLocation>
        <location evidence="1">Nucleus</location>
    </subcellularLocation>
</comment>
<evidence type="ECO:0000313" key="16">
    <source>
        <dbReference type="EMBL" id="ETN99612.1"/>
    </source>
</evidence>
<evidence type="ECO:0000256" key="2">
    <source>
        <dbReference type="ARBA" id="ARBA00004611"/>
    </source>
</evidence>
<name>X6LC60_RETFI</name>
<feature type="coiled-coil region" evidence="14">
    <location>
        <begin position="443"/>
        <end position="495"/>
    </location>
</feature>
<evidence type="ECO:0000256" key="8">
    <source>
        <dbReference type="ARBA" id="ARBA00023069"/>
    </source>
</evidence>
<keyword evidence="11" id="KW-0469">Meiosis</keyword>
<keyword evidence="10" id="KW-0539">Nucleus</keyword>
<dbReference type="InterPro" id="IPR043597">
    <property type="entry name" value="TPH_dom"/>
</dbReference>
<keyword evidence="6" id="KW-0282">Flagellum</keyword>
<evidence type="ECO:0000256" key="7">
    <source>
        <dbReference type="ARBA" id="ARBA00023054"/>
    </source>
</evidence>
<evidence type="ECO:0000256" key="12">
    <source>
        <dbReference type="ARBA" id="ARBA00023273"/>
    </source>
</evidence>
<dbReference type="PANTHER" id="PTHR19265:SF0">
    <property type="entry name" value="MEIOSIS-SPECIFIC NUCLEAR STRUCTURAL PROTEIN 1"/>
    <property type="match status" value="1"/>
</dbReference>
<evidence type="ECO:0000256" key="5">
    <source>
        <dbReference type="ARBA" id="ARBA00022490"/>
    </source>
</evidence>
<evidence type="ECO:0000256" key="13">
    <source>
        <dbReference type="ARBA" id="ARBA00046114"/>
    </source>
</evidence>
<keyword evidence="7 14" id="KW-0175">Coiled coil</keyword>
<keyword evidence="5" id="KW-0963">Cytoplasm</keyword>
<evidence type="ECO:0000256" key="3">
    <source>
        <dbReference type="ARBA" id="ARBA00009158"/>
    </source>
</evidence>
<dbReference type="GO" id="GO:0051321">
    <property type="term" value="P:meiotic cell cycle"/>
    <property type="evidence" value="ECO:0007669"/>
    <property type="project" value="UniProtKB-KW"/>
</dbReference>
<keyword evidence="12" id="KW-0966">Cell projection</keyword>
<sequence>MHKQVETELEHNRIKKRNKEMLHTNFFNESQKRGEQLRQALFLILQHIFKVQYNPKVTSFFMNSIFDQRRTQELSAIENVLQQQKTKEIMEKLKIQEKDDGFNFSKKIFCFVIFAEKKIAMELQKQQRAKELKQFMSEKIRSTSEEVKELERYLKTAYLQKELSYQLANLELSKLQVEQQEKEYKRKMDQQLQKAEENALQQEKDRQQRVIETKQLLEKQLREKELQKVQECQQFSIEKQQIDDIVAKIAKEREEKTQHERRKKDEAKQFIDNYFIEKEKVNKKKPTHTFLFLNYMLQRLIQEKQREQEEMSKLIMWNKMQEERTIEIEKKKLVQLERDQLIYEKVKKDLQKQKLEQEDMENLLNELAEEEKQLKYMQEQRQQHLNKVMLQEQMKQENMEQIKQKAWQKQQEKMEENALKQVGKAIKLLDKFEQDMRLDQLSKERAHAKRMQYRKEVEKVMEEKRKLRELETEINKEEKEKIQTQEKLAKELVEQERLNLLKIHAPILGKYLTQRMAKNENELKIIQQYVDS</sequence>
<evidence type="ECO:0000256" key="14">
    <source>
        <dbReference type="SAM" id="Coils"/>
    </source>
</evidence>
<dbReference type="EMBL" id="ASPP01043442">
    <property type="protein sequence ID" value="ETN99612.1"/>
    <property type="molecule type" value="Genomic_DNA"/>
</dbReference>
<protein>
    <recommendedName>
        <fullName evidence="4">Meiosis-specific nuclear structural protein 1</fullName>
    </recommendedName>
</protein>
<comment type="function">
    <text evidence="13">Microtubule inner protein (MIP) part of the dynein-decorated doublet microtubules (DMTs) in cilia axoneme, which is required for motile cilia beating. May play a role in the control of meiotic division and germ cell differentiation through regulation of pairing and recombination during meiosis. Required for sperm flagella assembly. May play a role in the assembly and function of the outer dynein arm-docking complex (ODA-DC). ODA-DC mediates outer dynein arms (ODA) binding onto the axonemal doublet microtubules.</text>
</comment>
<dbReference type="Pfam" id="PF13868">
    <property type="entry name" value="TPH"/>
    <property type="match status" value="2"/>
</dbReference>
<evidence type="ECO:0000256" key="4">
    <source>
        <dbReference type="ARBA" id="ARBA00014813"/>
    </source>
</evidence>
<feature type="coiled-coil region" evidence="14">
    <location>
        <begin position="133"/>
        <end position="269"/>
    </location>
</feature>
<feature type="coiled-coil region" evidence="14">
    <location>
        <begin position="319"/>
        <end position="387"/>
    </location>
</feature>
<evidence type="ECO:0000256" key="1">
    <source>
        <dbReference type="ARBA" id="ARBA00004123"/>
    </source>
</evidence>
<keyword evidence="8" id="KW-0969">Cilium</keyword>